<dbReference type="Proteomes" id="UP001580346">
    <property type="component" value="Unassembled WGS sequence"/>
</dbReference>
<comment type="subunit">
    <text evidence="2 5">Homopentamer.</text>
</comment>
<dbReference type="RefSeq" id="WP_375354608.1">
    <property type="nucleotide sequence ID" value="NZ_JBHHMI010000005.1"/>
</dbReference>
<evidence type="ECO:0000256" key="3">
    <source>
        <dbReference type="ARBA" id="ARBA00023054"/>
    </source>
</evidence>
<keyword evidence="4 5" id="KW-0975">Bacterial flagellum</keyword>
<name>A0ABV5ARA2_9BACL</name>
<keyword evidence="3" id="KW-0175">Coiled coil</keyword>
<evidence type="ECO:0000259" key="6">
    <source>
        <dbReference type="Pfam" id="PF02465"/>
    </source>
</evidence>
<organism evidence="8 9">
    <name type="scientific">Paenibacillus enshidis</name>
    <dbReference type="NCBI Taxonomy" id="1458439"/>
    <lineage>
        <taxon>Bacteria</taxon>
        <taxon>Bacillati</taxon>
        <taxon>Bacillota</taxon>
        <taxon>Bacilli</taxon>
        <taxon>Bacillales</taxon>
        <taxon>Paenibacillaceae</taxon>
        <taxon>Paenibacillus</taxon>
    </lineage>
</organism>
<sequence>MRLTGLASGMDVDSMVAKLMKAQRAPLDKLNQQKQLVEWKREGYREVGSKLITFSNTTLMDLSLSSSTQAKKAEVSGTAGVLSAAATGAASTGTLDISVQKLATAASTASATGIGNKPGSTLISTLSSETKITINKVDIPIDSTDTIDSMIAKINNSKEAGVTAVYDPASGKLSLTNKSTGADAQLSFGGDILSKFNLAAPTSGQDAQLTVNGISMQQASNRFTLNGVEINLTGTHSAGQSSKINIVQDTDKIVENVKQFVTAYNEVLSSLNSKSDEERYLKYQPLTEEQKKDMSEDEIKLWEEKAKSGMLKNDSILRQSLTDMRTAIMGDIDLGNGKKINLADLGITTGTWNEKGKLYLNEDKLKQALAADPEVVSKAFGSGSIASSGSGQTYEPTDGIYTRLRKISQSSLESMAQKAGTSKTNSDLNASFIANSLMGVELRDLDNRISNMNSLLTRKETQYYKQFSAMEVAMNKYNSISGSLSSFMS</sequence>
<evidence type="ECO:0000256" key="1">
    <source>
        <dbReference type="ARBA" id="ARBA00009764"/>
    </source>
</evidence>
<evidence type="ECO:0000256" key="4">
    <source>
        <dbReference type="ARBA" id="ARBA00023143"/>
    </source>
</evidence>
<gene>
    <name evidence="8" type="primary">fliD</name>
    <name evidence="8" type="ORF">ACE41H_07980</name>
</gene>
<dbReference type="PANTHER" id="PTHR30288:SF0">
    <property type="entry name" value="FLAGELLAR HOOK-ASSOCIATED PROTEIN 2"/>
    <property type="match status" value="1"/>
</dbReference>
<keyword evidence="8" id="KW-0969">Cilium</keyword>
<evidence type="ECO:0000313" key="8">
    <source>
        <dbReference type="EMBL" id="MFB5266723.1"/>
    </source>
</evidence>
<keyword evidence="9" id="KW-1185">Reference proteome</keyword>
<evidence type="ECO:0000313" key="9">
    <source>
        <dbReference type="Proteomes" id="UP001580346"/>
    </source>
</evidence>
<evidence type="ECO:0000259" key="7">
    <source>
        <dbReference type="Pfam" id="PF07195"/>
    </source>
</evidence>
<keyword evidence="5" id="KW-0964">Secreted</keyword>
<comment type="subcellular location">
    <subcellularLocation>
        <location evidence="5">Secreted</location>
    </subcellularLocation>
    <subcellularLocation>
        <location evidence="5">Bacterial flagellum</location>
    </subcellularLocation>
</comment>
<dbReference type="EMBL" id="JBHHMI010000005">
    <property type="protein sequence ID" value="MFB5266723.1"/>
    <property type="molecule type" value="Genomic_DNA"/>
</dbReference>
<protein>
    <recommendedName>
        <fullName evidence="5">Flagellar hook-associated protein 2</fullName>
        <shortName evidence="5">HAP2</shortName>
    </recommendedName>
    <alternativeName>
        <fullName evidence="5">Flagellar cap protein</fullName>
    </alternativeName>
</protein>
<evidence type="ECO:0000256" key="2">
    <source>
        <dbReference type="ARBA" id="ARBA00011255"/>
    </source>
</evidence>
<comment type="function">
    <text evidence="5">Required for morphogenesis and for the elongation of the flagellar filament by facilitating polymerization of the flagellin monomers at the tip of growing filament. Forms a capping structure, which prevents flagellin subunits (transported through the central channel of the flagellum) from leaking out without polymerization at the distal end.</text>
</comment>
<accession>A0ABV5ARA2</accession>
<comment type="similarity">
    <text evidence="1 5">Belongs to the FliD family.</text>
</comment>
<evidence type="ECO:0000256" key="5">
    <source>
        <dbReference type="RuleBase" id="RU362066"/>
    </source>
</evidence>
<feature type="domain" description="Flagellar hook-associated protein 2 C-terminal" evidence="7">
    <location>
        <begin position="204"/>
        <end position="479"/>
    </location>
</feature>
<dbReference type="InterPro" id="IPR003481">
    <property type="entry name" value="FliD_N"/>
</dbReference>
<dbReference type="InterPro" id="IPR010809">
    <property type="entry name" value="FliD_C"/>
</dbReference>
<dbReference type="Pfam" id="PF07195">
    <property type="entry name" value="FliD_C"/>
    <property type="match status" value="1"/>
</dbReference>
<dbReference type="PANTHER" id="PTHR30288">
    <property type="entry name" value="FLAGELLAR CAP/ASSEMBLY PROTEIN FLID"/>
    <property type="match status" value="1"/>
</dbReference>
<dbReference type="InterPro" id="IPR010810">
    <property type="entry name" value="Flagellin_hook_IN_motif"/>
</dbReference>
<feature type="domain" description="Flagellar hook-associated protein 2 N-terminal" evidence="6">
    <location>
        <begin position="8"/>
        <end position="106"/>
    </location>
</feature>
<reference evidence="8 9" key="1">
    <citation type="submission" date="2024-09" db="EMBL/GenBank/DDBJ databases">
        <title>Paenibacillus zeirhizospherea sp. nov., isolated from surface of the maize (Zea mays) roots in a horticulture field, Hungary.</title>
        <authorList>
            <person name="Marton D."/>
            <person name="Farkas M."/>
            <person name="Bedics A."/>
            <person name="Toth E."/>
            <person name="Tancsics A."/>
            <person name="Boka K."/>
            <person name="Maroti G."/>
            <person name="Kriszt B."/>
            <person name="Cserhati M."/>
        </authorList>
    </citation>
    <scope>NUCLEOTIDE SEQUENCE [LARGE SCALE GENOMIC DNA]</scope>
    <source>
        <strain evidence="8 9">KCTC 33519</strain>
    </source>
</reference>
<dbReference type="Pfam" id="PF07196">
    <property type="entry name" value="Flagellin_IN"/>
    <property type="match status" value="1"/>
</dbReference>
<proteinExistence type="inferred from homology"/>
<dbReference type="InterPro" id="IPR040026">
    <property type="entry name" value="FliD"/>
</dbReference>
<comment type="caution">
    <text evidence="8">The sequence shown here is derived from an EMBL/GenBank/DDBJ whole genome shotgun (WGS) entry which is preliminary data.</text>
</comment>
<keyword evidence="8" id="KW-0966">Cell projection</keyword>
<keyword evidence="8" id="KW-0282">Flagellum</keyword>
<dbReference type="Pfam" id="PF02465">
    <property type="entry name" value="FliD_N"/>
    <property type="match status" value="1"/>
</dbReference>